<organism evidence="2 3">
    <name type="scientific">Paraburkholderia humisilvae</name>
    <dbReference type="NCBI Taxonomy" id="627669"/>
    <lineage>
        <taxon>Bacteria</taxon>
        <taxon>Pseudomonadati</taxon>
        <taxon>Pseudomonadota</taxon>
        <taxon>Betaproteobacteria</taxon>
        <taxon>Burkholderiales</taxon>
        <taxon>Burkholderiaceae</taxon>
        <taxon>Paraburkholderia</taxon>
    </lineage>
</organism>
<dbReference type="Proteomes" id="UP000494363">
    <property type="component" value="Unassembled WGS sequence"/>
</dbReference>
<protein>
    <submittedName>
        <fullName evidence="2">Uncharacterized protein</fullName>
    </submittedName>
</protein>
<accession>A0A6J5F9S5</accession>
<feature type="region of interest" description="Disordered" evidence="1">
    <location>
        <begin position="1"/>
        <end position="26"/>
    </location>
</feature>
<sequence>MKRDGRSLAHNTVRLGSPAAERQRGPRRAVRVSFPAYSSSTALGAALTPVLSLRGKTFADVTSLIHLFDEAQGAEPLKPVTHKLPVTEREMLACDNYACDCAKFFSANARLVSSRWRANGPGPCAASVIATHARASDQPSETEHRSAGG</sequence>
<evidence type="ECO:0000256" key="1">
    <source>
        <dbReference type="SAM" id="MobiDB-lite"/>
    </source>
</evidence>
<evidence type="ECO:0000313" key="2">
    <source>
        <dbReference type="EMBL" id="CAB3775224.1"/>
    </source>
</evidence>
<dbReference type="AlphaFoldDB" id="A0A6J5F9S5"/>
<keyword evidence="3" id="KW-1185">Reference proteome</keyword>
<dbReference type="EMBL" id="CADIKH010000329">
    <property type="protein sequence ID" value="CAB3775224.1"/>
    <property type="molecule type" value="Genomic_DNA"/>
</dbReference>
<reference evidence="2 3" key="1">
    <citation type="submission" date="2020-04" db="EMBL/GenBank/DDBJ databases">
        <authorList>
            <person name="De Canck E."/>
        </authorList>
    </citation>
    <scope>NUCLEOTIDE SEQUENCE [LARGE SCALE GENOMIC DNA]</scope>
    <source>
        <strain evidence="2 3">LMG 29542</strain>
    </source>
</reference>
<evidence type="ECO:0000313" key="3">
    <source>
        <dbReference type="Proteomes" id="UP000494363"/>
    </source>
</evidence>
<proteinExistence type="predicted"/>
<name>A0A6J5F9S5_9BURK</name>
<gene>
    <name evidence="2" type="ORF">LMG29542_08606</name>
</gene>